<sequence>MHYMADTRHNQSHENHFKNNNATHLQEHQFSMNIVNRLMRSLLANRSLKTKIFLMILISNGIALVFAGTFFVINDFYIMKKTLNYGFISLASVMEKNVEAPLYFNDPDAAVENLNALRENNDIIAAAIYNEKGKVFATYIRNSPEDHADKKSDEKSDEKSDKKRDNSSYESSYENSDVTPETLAKWPLQPDGLNHCFKRLECHSSILFNGTYLGHLLIIAGKDRIIELIRWYVGYNLVILLLTGLVIYMFFSKSMKVVAGPIASLTNAVKTITKEKNYSLRVPCMDIFNDELHYMIRAFNNMINEIQMRDQELENHKVELEQKVMERTRSLQKLNQELIGAKDKAEVANRAKSAFLASMSHELRTPLNGILGYTQIMERNGNLQETELKQLKIISQSGEHLLLMINDILDLSKIEAGKMELNPVEFSLGELLESTAAITRIKARKKNIGFVLHAAEDLPSWVLGDEVRIRQVLFNILDNAVKFTHAGGVEYHVERDNDVPAAFREATGGSEWISFSIRDTGSGIDKKDLEKIFHPFEQAGSINDSLQGTGLGLAICKRLVQLMGSELVVKSTPGEGSTFSFSIHLPETNAREITLAPDQKIMGISNQDFRILVADDNLNNRELLRDALEPMGFNVYMAANGKECIKLAHEIIPDVILMDLMMPEMNGFEAVHRIRKGNDPALKDTLIIAISASVVNDSREKSFRAGCDAFLTKPVSLHSLFTVLSKYKDIGWIYGADDSVQSAKDELSAESENGNASFSNEDKQHIANAIGDIDMLLQVAKQGDITGIQEWAAKIEKGAVTSRFKDKINEMAENFMIDEIVQLAESVLEIKSNE</sequence>
<dbReference type="FunFam" id="3.30.565.10:FF:000010">
    <property type="entry name" value="Sensor histidine kinase RcsC"/>
    <property type="match status" value="1"/>
</dbReference>
<dbReference type="SMART" id="SM00387">
    <property type="entry name" value="HATPase_c"/>
    <property type="match status" value="1"/>
</dbReference>
<keyword evidence="15" id="KW-0812">Transmembrane</keyword>
<evidence type="ECO:0000259" key="17">
    <source>
        <dbReference type="PROSITE" id="PS50110"/>
    </source>
</evidence>
<keyword evidence="7 19" id="KW-0418">Kinase</keyword>
<dbReference type="Gene3D" id="6.10.340.10">
    <property type="match status" value="1"/>
</dbReference>
<feature type="region of interest" description="Disordered" evidence="14">
    <location>
        <begin position="145"/>
        <end position="176"/>
    </location>
</feature>
<dbReference type="EC" id="2.7.13.3" evidence="3"/>
<evidence type="ECO:0000256" key="14">
    <source>
        <dbReference type="SAM" id="MobiDB-lite"/>
    </source>
</evidence>
<feature type="domain" description="Response regulatory" evidence="17">
    <location>
        <begin position="610"/>
        <end position="728"/>
    </location>
</feature>
<evidence type="ECO:0000256" key="13">
    <source>
        <dbReference type="SAM" id="Coils"/>
    </source>
</evidence>
<keyword evidence="13" id="KW-0175">Coiled coil</keyword>
<dbReference type="InterPro" id="IPR004358">
    <property type="entry name" value="Sig_transdc_His_kin-like_C"/>
</dbReference>
<dbReference type="Pfam" id="PF00512">
    <property type="entry name" value="HisKA"/>
    <property type="match status" value="1"/>
</dbReference>
<evidence type="ECO:0000256" key="10">
    <source>
        <dbReference type="ARBA" id="ARBA00023136"/>
    </source>
</evidence>
<dbReference type="InterPro" id="IPR036097">
    <property type="entry name" value="HisK_dim/P_sf"/>
</dbReference>
<dbReference type="GO" id="GO:0016020">
    <property type="term" value="C:membrane"/>
    <property type="evidence" value="ECO:0007669"/>
    <property type="project" value="UniProtKB-SubCell"/>
</dbReference>
<dbReference type="InterPro" id="IPR003594">
    <property type="entry name" value="HATPase_dom"/>
</dbReference>
<dbReference type="CDD" id="cd16922">
    <property type="entry name" value="HATPase_EvgS-ArcB-TorS-like"/>
    <property type="match status" value="1"/>
</dbReference>
<evidence type="ECO:0000256" key="9">
    <source>
        <dbReference type="ARBA" id="ARBA00023012"/>
    </source>
</evidence>
<evidence type="ECO:0000259" key="18">
    <source>
        <dbReference type="PROSITE" id="PS50885"/>
    </source>
</evidence>
<keyword evidence="10 15" id="KW-0472">Membrane</keyword>
<dbReference type="STRING" id="1246637.MTBBW1_1270036"/>
<comment type="catalytic activity">
    <reaction evidence="1">
        <text>ATP + protein L-histidine = ADP + protein N-phospho-L-histidine.</text>
        <dbReference type="EC" id="2.7.13.3"/>
    </reaction>
</comment>
<dbReference type="FunFam" id="1.10.287.130:FF:000038">
    <property type="entry name" value="Sensory transduction histidine kinase"/>
    <property type="match status" value="1"/>
</dbReference>
<evidence type="ECO:0000256" key="11">
    <source>
        <dbReference type="ARBA" id="ARBA00023306"/>
    </source>
</evidence>
<evidence type="ECO:0000256" key="2">
    <source>
        <dbReference type="ARBA" id="ARBA00004370"/>
    </source>
</evidence>
<dbReference type="AlphaFoldDB" id="A0A1W1H6X9"/>
<dbReference type="SUPFAM" id="SSF55874">
    <property type="entry name" value="ATPase domain of HSP90 chaperone/DNA topoisomerase II/histidine kinase"/>
    <property type="match status" value="1"/>
</dbReference>
<evidence type="ECO:0000256" key="15">
    <source>
        <dbReference type="SAM" id="Phobius"/>
    </source>
</evidence>
<dbReference type="GO" id="GO:0005524">
    <property type="term" value="F:ATP binding"/>
    <property type="evidence" value="ECO:0007669"/>
    <property type="project" value="UniProtKB-KW"/>
</dbReference>
<name>A0A1W1H6X9_9BACT</name>
<evidence type="ECO:0000256" key="12">
    <source>
        <dbReference type="PROSITE-ProRule" id="PRU00169"/>
    </source>
</evidence>
<dbReference type="Pfam" id="PF17152">
    <property type="entry name" value="CHASE8"/>
    <property type="match status" value="1"/>
</dbReference>
<keyword evidence="9" id="KW-0902">Two-component regulatory system</keyword>
<organism evidence="19 20">
    <name type="scientific">Desulfamplus magnetovallimortis</name>
    <dbReference type="NCBI Taxonomy" id="1246637"/>
    <lineage>
        <taxon>Bacteria</taxon>
        <taxon>Pseudomonadati</taxon>
        <taxon>Thermodesulfobacteriota</taxon>
        <taxon>Desulfobacteria</taxon>
        <taxon>Desulfobacterales</taxon>
        <taxon>Desulfobacteraceae</taxon>
        <taxon>Desulfamplus</taxon>
    </lineage>
</organism>
<dbReference type="PRINTS" id="PR00344">
    <property type="entry name" value="BCTRLSENSOR"/>
</dbReference>
<feature type="transmembrane region" description="Helical" evidence="15">
    <location>
        <begin position="52"/>
        <end position="73"/>
    </location>
</feature>
<dbReference type="EMBL" id="FWEV01000032">
    <property type="protein sequence ID" value="SLM28186.1"/>
    <property type="molecule type" value="Genomic_DNA"/>
</dbReference>
<keyword evidence="5 19" id="KW-0808">Transferase</keyword>
<dbReference type="SUPFAM" id="SSF52172">
    <property type="entry name" value="CheY-like"/>
    <property type="match status" value="1"/>
</dbReference>
<dbReference type="PANTHER" id="PTHR45339">
    <property type="entry name" value="HYBRID SIGNAL TRANSDUCTION HISTIDINE KINASE J"/>
    <property type="match status" value="1"/>
</dbReference>
<feature type="transmembrane region" description="Helical" evidence="15">
    <location>
        <begin position="232"/>
        <end position="251"/>
    </location>
</feature>
<dbReference type="InterPro" id="IPR011006">
    <property type="entry name" value="CheY-like_superfamily"/>
</dbReference>
<dbReference type="SMART" id="SM00448">
    <property type="entry name" value="REC"/>
    <property type="match status" value="1"/>
</dbReference>
<evidence type="ECO:0000256" key="4">
    <source>
        <dbReference type="ARBA" id="ARBA00022553"/>
    </source>
</evidence>
<dbReference type="InterPro" id="IPR036890">
    <property type="entry name" value="HATPase_C_sf"/>
</dbReference>
<dbReference type="PROSITE" id="PS50109">
    <property type="entry name" value="HIS_KIN"/>
    <property type="match status" value="1"/>
</dbReference>
<evidence type="ECO:0000256" key="3">
    <source>
        <dbReference type="ARBA" id="ARBA00012438"/>
    </source>
</evidence>
<protein>
    <recommendedName>
        <fullName evidence="3">histidine kinase</fullName>
        <ecNumber evidence="3">2.7.13.3</ecNumber>
    </recommendedName>
</protein>
<dbReference type="CDD" id="cd17546">
    <property type="entry name" value="REC_hyHK_CKI1_RcsC-like"/>
    <property type="match status" value="1"/>
</dbReference>
<dbReference type="SUPFAM" id="SSF47384">
    <property type="entry name" value="Homodimeric domain of signal transducing histidine kinase"/>
    <property type="match status" value="1"/>
</dbReference>
<keyword evidence="20" id="KW-1185">Reference proteome</keyword>
<feature type="modified residue" description="4-aspartylphosphate" evidence="12">
    <location>
        <position position="659"/>
    </location>
</feature>
<evidence type="ECO:0000313" key="19">
    <source>
        <dbReference type="EMBL" id="SLM28186.1"/>
    </source>
</evidence>
<dbReference type="Gene3D" id="3.30.565.10">
    <property type="entry name" value="Histidine kinase-like ATPase, C-terminal domain"/>
    <property type="match status" value="1"/>
</dbReference>
<keyword evidence="4 12" id="KW-0597">Phosphoprotein</keyword>
<evidence type="ECO:0000256" key="5">
    <source>
        <dbReference type="ARBA" id="ARBA00022679"/>
    </source>
</evidence>
<gene>
    <name evidence="19" type="ORF">MTBBW1_1270036</name>
</gene>
<comment type="subcellular location">
    <subcellularLocation>
        <location evidence="2">Membrane</location>
    </subcellularLocation>
</comment>
<dbReference type="Pfam" id="PF00072">
    <property type="entry name" value="Response_reg"/>
    <property type="match status" value="1"/>
</dbReference>
<dbReference type="InterPro" id="IPR001789">
    <property type="entry name" value="Sig_transdc_resp-reg_receiver"/>
</dbReference>
<dbReference type="SMART" id="SM00388">
    <property type="entry name" value="HisKA"/>
    <property type="match status" value="1"/>
</dbReference>
<dbReference type="CDD" id="cd00082">
    <property type="entry name" value="HisKA"/>
    <property type="match status" value="1"/>
</dbReference>
<evidence type="ECO:0000256" key="6">
    <source>
        <dbReference type="ARBA" id="ARBA00022741"/>
    </source>
</evidence>
<evidence type="ECO:0000256" key="1">
    <source>
        <dbReference type="ARBA" id="ARBA00000085"/>
    </source>
</evidence>
<dbReference type="InterPro" id="IPR003660">
    <property type="entry name" value="HAMP_dom"/>
</dbReference>
<dbReference type="PROSITE" id="PS50885">
    <property type="entry name" value="HAMP"/>
    <property type="match status" value="1"/>
</dbReference>
<feature type="compositionally biased region" description="Basic and acidic residues" evidence="14">
    <location>
        <begin position="145"/>
        <end position="167"/>
    </location>
</feature>
<keyword evidence="11" id="KW-0131">Cell cycle</keyword>
<keyword evidence="6" id="KW-0547">Nucleotide-binding</keyword>
<evidence type="ECO:0000259" key="16">
    <source>
        <dbReference type="PROSITE" id="PS50109"/>
    </source>
</evidence>
<dbReference type="OrthoDB" id="9810730at2"/>
<feature type="domain" description="Histidine kinase" evidence="16">
    <location>
        <begin position="358"/>
        <end position="587"/>
    </location>
</feature>
<dbReference type="GO" id="GO:0000155">
    <property type="term" value="F:phosphorelay sensor kinase activity"/>
    <property type="evidence" value="ECO:0007669"/>
    <property type="project" value="InterPro"/>
</dbReference>
<proteinExistence type="predicted"/>
<keyword evidence="15" id="KW-1133">Transmembrane helix</keyword>
<evidence type="ECO:0000313" key="20">
    <source>
        <dbReference type="Proteomes" id="UP000191931"/>
    </source>
</evidence>
<evidence type="ECO:0000256" key="8">
    <source>
        <dbReference type="ARBA" id="ARBA00022840"/>
    </source>
</evidence>
<dbReference type="Gene3D" id="1.10.287.130">
    <property type="match status" value="1"/>
</dbReference>
<dbReference type="Proteomes" id="UP000191931">
    <property type="component" value="Unassembled WGS sequence"/>
</dbReference>
<feature type="coiled-coil region" evidence="13">
    <location>
        <begin position="303"/>
        <end position="351"/>
    </location>
</feature>
<dbReference type="PROSITE" id="PS50110">
    <property type="entry name" value="RESPONSE_REGULATORY"/>
    <property type="match status" value="1"/>
</dbReference>
<keyword evidence="8" id="KW-0067">ATP-binding</keyword>
<accession>A0A1W1H6X9</accession>
<dbReference type="InterPro" id="IPR003661">
    <property type="entry name" value="HisK_dim/P_dom"/>
</dbReference>
<dbReference type="Pfam" id="PF02518">
    <property type="entry name" value="HATPase_c"/>
    <property type="match status" value="1"/>
</dbReference>
<feature type="domain" description="HAMP" evidence="18">
    <location>
        <begin position="256"/>
        <end position="311"/>
    </location>
</feature>
<evidence type="ECO:0000256" key="7">
    <source>
        <dbReference type="ARBA" id="ARBA00022777"/>
    </source>
</evidence>
<dbReference type="InterPro" id="IPR005467">
    <property type="entry name" value="His_kinase_dom"/>
</dbReference>
<dbReference type="InterPro" id="IPR033417">
    <property type="entry name" value="CHASE8"/>
</dbReference>
<dbReference type="Gene3D" id="3.40.50.2300">
    <property type="match status" value="1"/>
</dbReference>
<dbReference type="PANTHER" id="PTHR45339:SF1">
    <property type="entry name" value="HYBRID SIGNAL TRANSDUCTION HISTIDINE KINASE J"/>
    <property type="match status" value="1"/>
</dbReference>
<reference evidence="19 20" key="1">
    <citation type="submission" date="2017-03" db="EMBL/GenBank/DDBJ databases">
        <authorList>
            <person name="Afonso C.L."/>
            <person name="Miller P.J."/>
            <person name="Scott M.A."/>
            <person name="Spackman E."/>
            <person name="Goraichik I."/>
            <person name="Dimitrov K.M."/>
            <person name="Suarez D.L."/>
            <person name="Swayne D.E."/>
        </authorList>
    </citation>
    <scope>NUCLEOTIDE SEQUENCE [LARGE SCALE GENOMIC DNA]</scope>
    <source>
        <strain evidence="19">PRJEB14757</strain>
    </source>
</reference>